<dbReference type="InParanoid" id="A0A6P3ZHN6"/>
<reference evidence="17" key="1">
    <citation type="submission" date="2025-08" db="UniProtKB">
        <authorList>
            <consortium name="RefSeq"/>
        </authorList>
    </citation>
    <scope>IDENTIFICATION</scope>
    <source>
        <tissue evidence="17">Seedling</tissue>
    </source>
</reference>
<feature type="transmembrane region" description="Helical" evidence="13">
    <location>
        <begin position="317"/>
        <end position="338"/>
    </location>
</feature>
<evidence type="ECO:0000256" key="6">
    <source>
        <dbReference type="ARBA" id="ARBA00022741"/>
    </source>
</evidence>
<gene>
    <name evidence="17" type="primary">LOC107414587</name>
</gene>
<feature type="chain" id="PRO_5045232254" evidence="14">
    <location>
        <begin position="32"/>
        <end position="702"/>
    </location>
</feature>
<dbReference type="SMART" id="SM00220">
    <property type="entry name" value="S_TKc"/>
    <property type="match status" value="1"/>
</dbReference>
<feature type="signal peptide" evidence="14">
    <location>
        <begin position="1"/>
        <end position="31"/>
    </location>
</feature>
<dbReference type="GO" id="GO:0005524">
    <property type="term" value="F:ATP binding"/>
    <property type="evidence" value="ECO:0007669"/>
    <property type="project" value="UniProtKB-UniRule"/>
</dbReference>
<name>A0A6P3ZHN6_ZIZJJ</name>
<evidence type="ECO:0000256" key="9">
    <source>
        <dbReference type="ARBA" id="ARBA00022989"/>
    </source>
</evidence>
<evidence type="ECO:0000256" key="5">
    <source>
        <dbReference type="ARBA" id="ARBA00022729"/>
    </source>
</evidence>
<dbReference type="InterPro" id="IPR017441">
    <property type="entry name" value="Protein_kinase_ATP_BS"/>
</dbReference>
<dbReference type="Pfam" id="PF00069">
    <property type="entry name" value="Pkinase"/>
    <property type="match status" value="1"/>
</dbReference>
<feature type="binding site" evidence="12">
    <location>
        <position position="404"/>
    </location>
    <ligand>
        <name>ATP</name>
        <dbReference type="ChEBI" id="CHEBI:30616"/>
    </ligand>
</feature>
<dbReference type="Pfam" id="PF13947">
    <property type="entry name" value="GUB_WAK_bind"/>
    <property type="match status" value="1"/>
</dbReference>
<keyword evidence="11" id="KW-0325">Glycoprotein</keyword>
<dbReference type="PANTHER" id="PTHR27009">
    <property type="entry name" value="RUST RESISTANCE KINASE LR10-RELATED"/>
    <property type="match status" value="1"/>
</dbReference>
<dbReference type="GO" id="GO:0016020">
    <property type="term" value="C:membrane"/>
    <property type="evidence" value="ECO:0007669"/>
    <property type="project" value="UniProtKB-SubCell"/>
</dbReference>
<dbReference type="GO" id="GO:0030247">
    <property type="term" value="F:polysaccharide binding"/>
    <property type="evidence" value="ECO:0007669"/>
    <property type="project" value="InterPro"/>
</dbReference>
<dbReference type="InterPro" id="IPR008271">
    <property type="entry name" value="Ser/Thr_kinase_AS"/>
</dbReference>
<keyword evidence="3" id="KW-0808">Transferase</keyword>
<sequence length="702" mass="79848">MMLSILRSNFCGFAAILVHVLLLHSSTCVGGDHVNNSSCASSSCGNVRDIRSPFRLIGDPVNCGDHMYELYCENNLTVLHLSSGRYYVQEINYTRCTIRLVDAGIQKDNCSSIPRYTLAVYDDFNPYDTTYDRIEGSDPDNWTTVQLTKPIRFLKCENPVSSPLYVSAAPCINNVTNTSSSTLAQYSYVNIGGLSVSELRAACRIEQMSLIASNGLIHEEDKNNLFYEDVHNQLVYGFEISWLRARQTLDLPRCYLNRSNQVQCFSDCRTYIYIRDYHFDPGFHFEVCADHLNFIQRTFYTVIAYFLYYYWPVLKIVGPYIIIRTLLGTLFPMVVLIYRWRRRHLSMYDTIEDFLQSNNNLMPIRYSYSDIKKMTKGFEDKLGEGGYGSVFKGKLRSGRFVAIKMLGKSNANGQDFINEVATIGRIHHANVVQLIGFCVEGSRRALVYEFMPNGSLDKFVLSREGSVFLSYGQMFKISLGAARGIGYLHQGCNMQILHFDIKPHNILLDENFTPKVSDFGLAKLYPIDNSIVSLTAIRGTIGYMAPELLYKNIGGVSYKADVYSFGMLLLESMGKRKNCNAPAELSSEMYFPDWVYDQVSKENDIELEISMEKERKLEKKMIIVALWCIQMRPSDRPSMSGVIEMLEGEVESLQLPPKPFLFPQDTEAEDFRDTTNSAWSSVLSGNPLESNPLLSLDKNKVN</sequence>
<accession>A0A6P3ZHN6</accession>
<dbReference type="SUPFAM" id="SSF56112">
    <property type="entry name" value="Protein kinase-like (PK-like)"/>
    <property type="match status" value="1"/>
</dbReference>
<keyword evidence="2" id="KW-0723">Serine/threonine-protein kinase</keyword>
<organism evidence="16 17">
    <name type="scientific">Ziziphus jujuba</name>
    <name type="common">Chinese jujube</name>
    <name type="synonym">Ziziphus sativa</name>
    <dbReference type="NCBI Taxonomy" id="326968"/>
    <lineage>
        <taxon>Eukaryota</taxon>
        <taxon>Viridiplantae</taxon>
        <taxon>Streptophyta</taxon>
        <taxon>Embryophyta</taxon>
        <taxon>Tracheophyta</taxon>
        <taxon>Spermatophyta</taxon>
        <taxon>Magnoliopsida</taxon>
        <taxon>eudicotyledons</taxon>
        <taxon>Gunneridae</taxon>
        <taxon>Pentapetalae</taxon>
        <taxon>rosids</taxon>
        <taxon>fabids</taxon>
        <taxon>Rosales</taxon>
        <taxon>Rhamnaceae</taxon>
        <taxon>Paliureae</taxon>
        <taxon>Ziziphus</taxon>
    </lineage>
</organism>
<dbReference type="Proteomes" id="UP001652623">
    <property type="component" value="Chromosome 8"/>
</dbReference>
<dbReference type="GeneID" id="107414587"/>
<proteinExistence type="predicted"/>
<evidence type="ECO:0000256" key="13">
    <source>
        <dbReference type="SAM" id="Phobius"/>
    </source>
</evidence>
<evidence type="ECO:0000256" key="11">
    <source>
        <dbReference type="ARBA" id="ARBA00023180"/>
    </source>
</evidence>
<keyword evidence="7" id="KW-0418">Kinase</keyword>
<dbReference type="InterPro" id="IPR000719">
    <property type="entry name" value="Prot_kinase_dom"/>
</dbReference>
<dbReference type="PROSITE" id="PS00107">
    <property type="entry name" value="PROTEIN_KINASE_ATP"/>
    <property type="match status" value="1"/>
</dbReference>
<dbReference type="InterPro" id="IPR011009">
    <property type="entry name" value="Kinase-like_dom_sf"/>
</dbReference>
<evidence type="ECO:0000256" key="3">
    <source>
        <dbReference type="ARBA" id="ARBA00022679"/>
    </source>
</evidence>
<dbReference type="AlphaFoldDB" id="A0A6P3ZHN6"/>
<evidence type="ECO:0000256" key="2">
    <source>
        <dbReference type="ARBA" id="ARBA00022527"/>
    </source>
</evidence>
<dbReference type="PROSITE" id="PS00108">
    <property type="entry name" value="PROTEIN_KINASE_ST"/>
    <property type="match status" value="1"/>
</dbReference>
<comment type="subcellular location">
    <subcellularLocation>
        <location evidence="1">Membrane</location>
        <topology evidence="1">Single-pass type I membrane protein</topology>
    </subcellularLocation>
</comment>
<dbReference type="KEGG" id="zju:107414587"/>
<dbReference type="InterPro" id="IPR045874">
    <property type="entry name" value="LRK10/LRL21-25-like"/>
</dbReference>
<evidence type="ECO:0000256" key="8">
    <source>
        <dbReference type="ARBA" id="ARBA00022840"/>
    </source>
</evidence>
<keyword evidence="10 13" id="KW-0472">Membrane</keyword>
<keyword evidence="9 13" id="KW-1133">Transmembrane helix</keyword>
<dbReference type="GO" id="GO:0004674">
    <property type="term" value="F:protein serine/threonine kinase activity"/>
    <property type="evidence" value="ECO:0007669"/>
    <property type="project" value="UniProtKB-KW"/>
</dbReference>
<feature type="domain" description="Protein kinase" evidence="15">
    <location>
        <begin position="376"/>
        <end position="661"/>
    </location>
</feature>
<dbReference type="Gene3D" id="1.10.510.10">
    <property type="entry name" value="Transferase(Phosphotransferase) domain 1"/>
    <property type="match status" value="1"/>
</dbReference>
<evidence type="ECO:0000256" key="14">
    <source>
        <dbReference type="SAM" id="SignalP"/>
    </source>
</evidence>
<evidence type="ECO:0000256" key="4">
    <source>
        <dbReference type="ARBA" id="ARBA00022692"/>
    </source>
</evidence>
<keyword evidence="6 12" id="KW-0547">Nucleotide-binding</keyword>
<dbReference type="RefSeq" id="XP_015878212.4">
    <property type="nucleotide sequence ID" value="XM_016022726.4"/>
</dbReference>
<evidence type="ECO:0000256" key="10">
    <source>
        <dbReference type="ARBA" id="ARBA00023136"/>
    </source>
</evidence>
<keyword evidence="4 13" id="KW-0812">Transmembrane</keyword>
<keyword evidence="5 14" id="KW-0732">Signal</keyword>
<dbReference type="InterPro" id="IPR025287">
    <property type="entry name" value="WAK_GUB"/>
</dbReference>
<evidence type="ECO:0000313" key="17">
    <source>
        <dbReference type="RefSeq" id="XP_015878212.4"/>
    </source>
</evidence>
<evidence type="ECO:0000313" key="16">
    <source>
        <dbReference type="Proteomes" id="UP001652623"/>
    </source>
</evidence>
<evidence type="ECO:0000259" key="15">
    <source>
        <dbReference type="PROSITE" id="PS50011"/>
    </source>
</evidence>
<protein>
    <submittedName>
        <fullName evidence="17">LEAF RUST 10 DISEASE-RESISTANCE LOCUS RECEPTOR-LIKE PROTEIN KINASE-like 2.5</fullName>
    </submittedName>
</protein>
<evidence type="ECO:0000256" key="7">
    <source>
        <dbReference type="ARBA" id="ARBA00022777"/>
    </source>
</evidence>
<dbReference type="PROSITE" id="PS50011">
    <property type="entry name" value="PROTEIN_KINASE_DOM"/>
    <property type="match status" value="1"/>
</dbReference>
<evidence type="ECO:0000256" key="12">
    <source>
        <dbReference type="PROSITE-ProRule" id="PRU10141"/>
    </source>
</evidence>
<keyword evidence="8 12" id="KW-0067">ATP-binding</keyword>
<keyword evidence="16" id="KW-1185">Reference proteome</keyword>
<dbReference type="Gene3D" id="3.30.200.20">
    <property type="entry name" value="Phosphorylase Kinase, domain 1"/>
    <property type="match status" value="1"/>
</dbReference>
<evidence type="ECO:0000256" key="1">
    <source>
        <dbReference type="ARBA" id="ARBA00004479"/>
    </source>
</evidence>